<feature type="domain" description="RNA polymerase sigma-70 region 3" evidence="5">
    <location>
        <begin position="107"/>
        <end position="141"/>
    </location>
</feature>
<keyword evidence="3" id="KW-0238">DNA-binding</keyword>
<feature type="domain" description="RNA polymerase sigma-70 region 4" evidence="7">
    <location>
        <begin position="191"/>
        <end position="238"/>
    </location>
</feature>
<evidence type="ECO:0000256" key="4">
    <source>
        <dbReference type="ARBA" id="ARBA00023163"/>
    </source>
</evidence>
<dbReference type="PATRIC" id="fig|1234595.3.peg.104"/>
<keyword evidence="9" id="KW-1185">Reference proteome</keyword>
<dbReference type="InterPro" id="IPR007624">
    <property type="entry name" value="RNA_pol_sigma70_r3"/>
</dbReference>
<accession>M2TC18</accession>
<dbReference type="Pfam" id="PF04545">
    <property type="entry name" value="Sigma70_r4"/>
    <property type="match status" value="1"/>
</dbReference>
<dbReference type="CDD" id="cd06171">
    <property type="entry name" value="Sigma70_r4"/>
    <property type="match status" value="1"/>
</dbReference>
<dbReference type="PANTHER" id="PTHR30385">
    <property type="entry name" value="SIGMA FACTOR F FLAGELLAR"/>
    <property type="match status" value="1"/>
</dbReference>
<dbReference type="AlphaFoldDB" id="M2TC18"/>
<organism evidence="8 9">
    <name type="scientific">Pacificimonas flava</name>
    <dbReference type="NCBI Taxonomy" id="1234595"/>
    <lineage>
        <taxon>Bacteria</taxon>
        <taxon>Pseudomonadati</taxon>
        <taxon>Pseudomonadota</taxon>
        <taxon>Alphaproteobacteria</taxon>
        <taxon>Sphingomonadales</taxon>
        <taxon>Sphingosinicellaceae</taxon>
        <taxon>Pacificimonas</taxon>
    </lineage>
</organism>
<evidence type="ECO:0000313" key="8">
    <source>
        <dbReference type="EMBL" id="EMD84174.1"/>
    </source>
</evidence>
<dbReference type="GO" id="GO:0006352">
    <property type="term" value="P:DNA-templated transcription initiation"/>
    <property type="evidence" value="ECO:0007669"/>
    <property type="project" value="InterPro"/>
</dbReference>
<dbReference type="SUPFAM" id="SSF88659">
    <property type="entry name" value="Sigma3 and sigma4 domains of RNA polymerase sigma factors"/>
    <property type="match status" value="2"/>
</dbReference>
<feature type="domain" description="RNA polymerase sigma-70 region 2" evidence="6">
    <location>
        <begin position="26"/>
        <end position="96"/>
    </location>
</feature>
<evidence type="ECO:0000256" key="3">
    <source>
        <dbReference type="ARBA" id="ARBA00023125"/>
    </source>
</evidence>
<keyword evidence="4" id="KW-0804">Transcription</keyword>
<proteinExistence type="predicted"/>
<evidence type="ECO:0000259" key="7">
    <source>
        <dbReference type="Pfam" id="PF04545"/>
    </source>
</evidence>
<dbReference type="GO" id="GO:0003677">
    <property type="term" value="F:DNA binding"/>
    <property type="evidence" value="ECO:0007669"/>
    <property type="project" value="UniProtKB-KW"/>
</dbReference>
<dbReference type="Gene3D" id="1.10.1740.10">
    <property type="match status" value="1"/>
</dbReference>
<dbReference type="InterPro" id="IPR000943">
    <property type="entry name" value="RNA_pol_sigma70"/>
</dbReference>
<dbReference type="RefSeq" id="WP_008599479.1">
    <property type="nucleotide sequence ID" value="NZ_AMRV01000001.1"/>
</dbReference>
<keyword evidence="8" id="KW-0969">Cilium</keyword>
<name>M2TC18_9SPHN</name>
<dbReference type="InterPro" id="IPR012845">
    <property type="entry name" value="RNA_pol_sigma_FliA_WhiG"/>
</dbReference>
<dbReference type="GO" id="GO:0003899">
    <property type="term" value="F:DNA-directed RNA polymerase activity"/>
    <property type="evidence" value="ECO:0007669"/>
    <property type="project" value="InterPro"/>
</dbReference>
<dbReference type="Pfam" id="PF04542">
    <property type="entry name" value="Sigma70_r2"/>
    <property type="match status" value="1"/>
</dbReference>
<keyword evidence="2" id="KW-0731">Sigma factor</keyword>
<evidence type="ECO:0000256" key="1">
    <source>
        <dbReference type="ARBA" id="ARBA00023015"/>
    </source>
</evidence>
<dbReference type="PRINTS" id="PR00046">
    <property type="entry name" value="SIGMA70FCT"/>
</dbReference>
<protein>
    <submittedName>
        <fullName evidence="8">RNA polymerase sigma factor for flagellar operon</fullName>
    </submittedName>
</protein>
<comment type="caution">
    <text evidence="8">The sequence shown here is derived from an EMBL/GenBank/DDBJ whole genome shotgun (WGS) entry which is preliminary data.</text>
</comment>
<dbReference type="Gene3D" id="1.20.140.160">
    <property type="match status" value="1"/>
</dbReference>
<dbReference type="NCBIfam" id="TIGR02479">
    <property type="entry name" value="FliA_WhiG"/>
    <property type="match status" value="1"/>
</dbReference>
<dbReference type="SUPFAM" id="SSF88946">
    <property type="entry name" value="Sigma2 domain of RNA polymerase sigma factors"/>
    <property type="match status" value="1"/>
</dbReference>
<dbReference type="InterPro" id="IPR007630">
    <property type="entry name" value="RNA_pol_sigma70_r4"/>
</dbReference>
<dbReference type="InterPro" id="IPR007627">
    <property type="entry name" value="RNA_pol_sigma70_r2"/>
</dbReference>
<dbReference type="PANTHER" id="PTHR30385:SF7">
    <property type="entry name" value="RNA POLYMERASE SIGMA FACTOR FLIA"/>
    <property type="match status" value="1"/>
</dbReference>
<dbReference type="InterPro" id="IPR013325">
    <property type="entry name" value="RNA_pol_sigma_r2"/>
</dbReference>
<reference evidence="8 9" key="1">
    <citation type="journal article" date="2013" name="Genome Announc.">
        <title>Draft Genome Sequence of Strain JLT2015T, Belonging to the Family Sphingomonadaceae of the Alphaproteobacteria.</title>
        <authorList>
            <person name="Tang K."/>
            <person name="Liu K."/>
            <person name="Li S."/>
            <person name="Jiao N."/>
        </authorList>
    </citation>
    <scope>NUCLEOTIDE SEQUENCE [LARGE SCALE GENOMIC DNA]</scope>
    <source>
        <strain evidence="8 9">JLT2015</strain>
    </source>
</reference>
<gene>
    <name evidence="8" type="ORF">C725_0104</name>
</gene>
<dbReference type="Proteomes" id="UP000011717">
    <property type="component" value="Unassembled WGS sequence"/>
</dbReference>
<keyword evidence="8" id="KW-0282">Flagellum</keyword>
<sequence length="244" mass="26981">MTMPLRNAAARAYREQMEAPSGPAGLIAQHLPLARRVAWHVHGKAPGAIEVEELQQMAVVALIEAANAHQGDDATFPGYASMRIKGALLDEMRRRAAMTRGALRRRREMLNAQEALSASLGRQPTRAEIAAHLDIDEAEFSARCDEAEGIRYSSMDEVYSDHSMLFADEQQDAFDGVADEQMRALLARHIGGLPEREALVLQLYFVEELNLVEIAEVFDLTSARICQLKASALSKLRKALQDSI</sequence>
<evidence type="ECO:0000256" key="2">
    <source>
        <dbReference type="ARBA" id="ARBA00023082"/>
    </source>
</evidence>
<evidence type="ECO:0000259" key="6">
    <source>
        <dbReference type="Pfam" id="PF04542"/>
    </source>
</evidence>
<dbReference type="EMBL" id="AMRV01000001">
    <property type="protein sequence ID" value="EMD84174.1"/>
    <property type="molecule type" value="Genomic_DNA"/>
</dbReference>
<keyword evidence="1" id="KW-0805">Transcription regulation</keyword>
<dbReference type="Pfam" id="PF04539">
    <property type="entry name" value="Sigma70_r3"/>
    <property type="match status" value="1"/>
</dbReference>
<dbReference type="GO" id="GO:0016987">
    <property type="term" value="F:sigma factor activity"/>
    <property type="evidence" value="ECO:0007669"/>
    <property type="project" value="UniProtKB-KW"/>
</dbReference>
<dbReference type="OrthoDB" id="9799825at2"/>
<dbReference type="InterPro" id="IPR014284">
    <property type="entry name" value="RNA_pol_sigma-70_dom"/>
</dbReference>
<dbReference type="InterPro" id="IPR013324">
    <property type="entry name" value="RNA_pol_sigma_r3/r4-like"/>
</dbReference>
<evidence type="ECO:0000313" key="9">
    <source>
        <dbReference type="Proteomes" id="UP000011717"/>
    </source>
</evidence>
<evidence type="ECO:0000259" key="5">
    <source>
        <dbReference type="Pfam" id="PF04539"/>
    </source>
</evidence>
<keyword evidence="8" id="KW-0966">Cell projection</keyword>
<dbReference type="NCBIfam" id="TIGR02937">
    <property type="entry name" value="sigma70-ECF"/>
    <property type="match status" value="1"/>
</dbReference>